<evidence type="ECO:0008006" key="3">
    <source>
        <dbReference type="Google" id="ProtNLM"/>
    </source>
</evidence>
<keyword evidence="2" id="KW-1185">Reference proteome</keyword>
<evidence type="ECO:0000313" key="2">
    <source>
        <dbReference type="Proteomes" id="UP000269221"/>
    </source>
</evidence>
<dbReference type="AlphaFoldDB" id="A0A3M0K1I3"/>
<organism evidence="1 2">
    <name type="scientific">Hirundo rustica rustica</name>
    <dbReference type="NCBI Taxonomy" id="333673"/>
    <lineage>
        <taxon>Eukaryota</taxon>
        <taxon>Metazoa</taxon>
        <taxon>Chordata</taxon>
        <taxon>Craniata</taxon>
        <taxon>Vertebrata</taxon>
        <taxon>Euteleostomi</taxon>
        <taxon>Archelosauria</taxon>
        <taxon>Archosauria</taxon>
        <taxon>Dinosauria</taxon>
        <taxon>Saurischia</taxon>
        <taxon>Theropoda</taxon>
        <taxon>Coelurosauria</taxon>
        <taxon>Aves</taxon>
        <taxon>Neognathae</taxon>
        <taxon>Neoaves</taxon>
        <taxon>Telluraves</taxon>
        <taxon>Australaves</taxon>
        <taxon>Passeriformes</taxon>
        <taxon>Sylvioidea</taxon>
        <taxon>Hirundinidae</taxon>
        <taxon>Hirundo</taxon>
    </lineage>
</organism>
<reference evidence="1 2" key="1">
    <citation type="submission" date="2018-07" db="EMBL/GenBank/DDBJ databases">
        <title>A high quality draft genome assembly of the barn swallow (H. rustica rustica).</title>
        <authorList>
            <person name="Formenti G."/>
            <person name="Chiara M."/>
            <person name="Poveda L."/>
            <person name="Francoijs K.-J."/>
            <person name="Bonisoli-Alquati A."/>
            <person name="Canova L."/>
            <person name="Gianfranceschi L."/>
            <person name="Horner D.S."/>
            <person name="Saino N."/>
        </authorList>
    </citation>
    <scope>NUCLEOTIDE SEQUENCE [LARGE SCALE GENOMIC DNA]</scope>
    <source>
        <strain evidence="1">Chelidonia</strain>
        <tissue evidence="1">Blood</tissue>
    </source>
</reference>
<dbReference type="Proteomes" id="UP000269221">
    <property type="component" value="Unassembled WGS sequence"/>
</dbReference>
<dbReference type="EMBL" id="QRBI01000120">
    <property type="protein sequence ID" value="RMC07023.1"/>
    <property type="molecule type" value="Genomic_DNA"/>
</dbReference>
<proteinExistence type="predicted"/>
<protein>
    <recommendedName>
        <fullName evidence="3">Reverse transcriptase domain-containing protein</fullName>
    </recommendedName>
</protein>
<gene>
    <name evidence="1" type="ORF">DUI87_16476</name>
</gene>
<accession>A0A3M0K1I3</accession>
<sequence>MPARAKMDLPLAKAEPISDVGSTFGISELRRKKSYCVKSKQQLEREVRIHERNSSAGAQVCREGGGGYDPLAEAEIPRQLMVKPMVKEAASLHLWGSRCRGPPAACGGSSTGGGGCPRESVIPWEDLSRECSWQDLREPWSEKAMLEQEVVIEGSESQWTSLTSGVLQGSVLESVISIIFINDTYEGIECILSKSADDIKLSGPVDTPEEWDAI</sequence>
<evidence type="ECO:0000313" key="1">
    <source>
        <dbReference type="EMBL" id="RMC07023.1"/>
    </source>
</evidence>
<name>A0A3M0K1I3_HIRRU</name>
<comment type="caution">
    <text evidence="1">The sequence shown here is derived from an EMBL/GenBank/DDBJ whole genome shotgun (WGS) entry which is preliminary data.</text>
</comment>
<dbReference type="STRING" id="333673.A0A3M0K1I3"/>
<dbReference type="OrthoDB" id="9401021at2759"/>